<evidence type="ECO:0000313" key="1">
    <source>
        <dbReference type="EMBL" id="QIT06409.1"/>
    </source>
</evidence>
<dbReference type="AlphaFoldDB" id="A0A6H0EXZ8"/>
<protein>
    <submittedName>
        <fullName evidence="1">ATP synthase F0 subunit 8</fullName>
    </submittedName>
</protein>
<keyword evidence="1" id="KW-0496">Mitochondrion</keyword>
<accession>A0A6H0EXZ8</accession>
<dbReference type="EMBL" id="MK431893">
    <property type="protein sequence ID" value="QIT06409.1"/>
    <property type="molecule type" value="Genomic_DNA"/>
</dbReference>
<organism evidence="1">
    <name type="scientific">Neelides sp. FZ-2019</name>
    <dbReference type="NCBI Taxonomy" id="2583951"/>
    <lineage>
        <taxon>Eukaryota</taxon>
        <taxon>Metazoa</taxon>
        <taxon>Ecdysozoa</taxon>
        <taxon>Arthropoda</taxon>
        <taxon>Hexapoda</taxon>
        <taxon>Collembola</taxon>
        <taxon>Neelipleona</taxon>
        <taxon>Neelidae</taxon>
        <taxon>Neelides</taxon>
    </lineage>
</organism>
<proteinExistence type="predicted"/>
<reference evidence="1" key="1">
    <citation type="submission" date="2019-01" db="EMBL/GenBank/DDBJ databases">
        <title>Mitochondrial phylogenomics of Collembola.</title>
        <authorList>
            <person name="Sun X."/>
            <person name="Xie Z.-J."/>
            <person name="Dong J."/>
            <person name="Yu D.-Y."/>
        </authorList>
    </citation>
    <scope>NUCLEOTIDE SEQUENCE</scope>
</reference>
<name>A0A6H0EXZ8_9HEXA</name>
<sequence>MPQMFPTMWLLLYTFFIIILLIMTTKIYSLHMPTKILQNFNNTMPTKKKNWMW</sequence>
<geneLocation type="mitochondrion" evidence="1"/>
<gene>
    <name evidence="1" type="primary">ATP8</name>
</gene>